<dbReference type="GO" id="GO:0005634">
    <property type="term" value="C:nucleus"/>
    <property type="evidence" value="ECO:0007669"/>
    <property type="project" value="TreeGrafter"/>
</dbReference>
<accession>A0A2H9TPI3</accession>
<dbReference type="GO" id="GO:0000045">
    <property type="term" value="P:autophagosome assembly"/>
    <property type="evidence" value="ECO:0007669"/>
    <property type="project" value="TreeGrafter"/>
</dbReference>
<evidence type="ECO:0000259" key="2">
    <source>
        <dbReference type="PROSITE" id="PS50033"/>
    </source>
</evidence>
<protein>
    <recommendedName>
        <fullName evidence="6">UBX domain-containing protein</fullName>
    </recommendedName>
</protein>
<dbReference type="Pfam" id="PF00789">
    <property type="entry name" value="UBX"/>
    <property type="match status" value="1"/>
</dbReference>
<dbReference type="SMART" id="SM00166">
    <property type="entry name" value="UBX"/>
    <property type="match status" value="1"/>
</dbReference>
<reference evidence="4 5" key="1">
    <citation type="submission" date="2016-10" db="EMBL/GenBank/DDBJ databases">
        <title>The genome of Paramicrosporidium saccamoebae is the missing link in understanding Cryptomycota and Microsporidia evolution.</title>
        <authorList>
            <person name="Quandt C.A."/>
            <person name="Beaudet D."/>
            <person name="Corsaro D."/>
            <person name="Michel R."/>
            <person name="Corradi N."/>
            <person name="James T."/>
        </authorList>
    </citation>
    <scope>NUCLEOTIDE SEQUENCE [LARGE SCALE GENOMIC DNA]</scope>
    <source>
        <strain evidence="4 5">KSL3</strain>
    </source>
</reference>
<dbReference type="Pfam" id="PF08059">
    <property type="entry name" value="SEP"/>
    <property type="match status" value="1"/>
</dbReference>
<evidence type="ECO:0000256" key="1">
    <source>
        <dbReference type="SAM" id="MobiDB-lite"/>
    </source>
</evidence>
<dbReference type="GO" id="GO:0007030">
    <property type="term" value="P:Golgi organization"/>
    <property type="evidence" value="ECO:0007669"/>
    <property type="project" value="TreeGrafter"/>
</dbReference>
<dbReference type="Proteomes" id="UP000240830">
    <property type="component" value="Unassembled WGS sequence"/>
</dbReference>
<dbReference type="Gene3D" id="3.10.20.90">
    <property type="entry name" value="Phosphatidylinositol 3-kinase Catalytic Subunit, Chain A, domain 1"/>
    <property type="match status" value="1"/>
</dbReference>
<dbReference type="PANTHER" id="PTHR23333:SF20">
    <property type="entry name" value="NSFL1 COFACTOR P47"/>
    <property type="match status" value="1"/>
</dbReference>
<dbReference type="InterPro" id="IPR012989">
    <property type="entry name" value="SEP_domain"/>
</dbReference>
<dbReference type="PANTHER" id="PTHR23333">
    <property type="entry name" value="UBX DOMAIN CONTAINING PROTEIN"/>
    <property type="match status" value="1"/>
</dbReference>
<dbReference type="GO" id="GO:0031468">
    <property type="term" value="P:nuclear membrane reassembly"/>
    <property type="evidence" value="ECO:0007669"/>
    <property type="project" value="TreeGrafter"/>
</dbReference>
<name>A0A2H9TPI3_9FUNG</name>
<feature type="region of interest" description="Disordered" evidence="1">
    <location>
        <begin position="29"/>
        <end position="85"/>
    </location>
</feature>
<gene>
    <name evidence="4" type="ORF">PSACC_00523</name>
</gene>
<dbReference type="SUPFAM" id="SSF102848">
    <property type="entry name" value="NSFL1 (p97 ATPase) cofactor p47, SEP domain"/>
    <property type="match status" value="1"/>
</dbReference>
<dbReference type="CDD" id="cd01770">
    <property type="entry name" value="UBX_UBXN2"/>
    <property type="match status" value="1"/>
</dbReference>
<proteinExistence type="predicted"/>
<sequence length="152" mass="16283">MKLTCRQAPLHLLNVQPGQAVDVKVASRTNETFSPPKQAKSAFSGKGQRLGDLAGPTTSVSKPEPAASVPKNGPDVDPSKPTTSLQLRLTDGSRVNATFNTTHTVAQLYDYVQSRSNRSFTLLSGRPPTVLSADDGRTLEEAQLLNTVVIQQ</sequence>
<dbReference type="STRING" id="1246581.A0A2H9TPI3"/>
<dbReference type="PROSITE" id="PS51399">
    <property type="entry name" value="SEP"/>
    <property type="match status" value="1"/>
</dbReference>
<dbReference type="GO" id="GO:0043130">
    <property type="term" value="F:ubiquitin binding"/>
    <property type="evidence" value="ECO:0007669"/>
    <property type="project" value="TreeGrafter"/>
</dbReference>
<dbReference type="InterPro" id="IPR001012">
    <property type="entry name" value="UBX_dom"/>
</dbReference>
<evidence type="ECO:0000259" key="3">
    <source>
        <dbReference type="PROSITE" id="PS51399"/>
    </source>
</evidence>
<keyword evidence="5" id="KW-1185">Reference proteome</keyword>
<dbReference type="EMBL" id="MTSL01000048">
    <property type="protein sequence ID" value="PJF19649.1"/>
    <property type="molecule type" value="Genomic_DNA"/>
</dbReference>
<dbReference type="GO" id="GO:0061025">
    <property type="term" value="P:membrane fusion"/>
    <property type="evidence" value="ECO:0007669"/>
    <property type="project" value="TreeGrafter"/>
</dbReference>
<feature type="domain" description="UBX" evidence="2">
    <location>
        <begin position="78"/>
        <end position="152"/>
    </location>
</feature>
<dbReference type="SUPFAM" id="SSF54236">
    <property type="entry name" value="Ubiquitin-like"/>
    <property type="match status" value="1"/>
</dbReference>
<comment type="caution">
    <text evidence="4">The sequence shown here is derived from an EMBL/GenBank/DDBJ whole genome shotgun (WGS) entry which is preliminary data.</text>
</comment>
<organism evidence="4 5">
    <name type="scientific">Paramicrosporidium saccamoebae</name>
    <dbReference type="NCBI Taxonomy" id="1246581"/>
    <lineage>
        <taxon>Eukaryota</taxon>
        <taxon>Fungi</taxon>
        <taxon>Fungi incertae sedis</taxon>
        <taxon>Cryptomycota</taxon>
        <taxon>Cryptomycota incertae sedis</taxon>
        <taxon>Paramicrosporidium</taxon>
    </lineage>
</organism>
<evidence type="ECO:0000313" key="4">
    <source>
        <dbReference type="EMBL" id="PJF19649.1"/>
    </source>
</evidence>
<dbReference type="GO" id="GO:0043161">
    <property type="term" value="P:proteasome-mediated ubiquitin-dependent protein catabolic process"/>
    <property type="evidence" value="ECO:0007669"/>
    <property type="project" value="TreeGrafter"/>
</dbReference>
<dbReference type="InterPro" id="IPR029071">
    <property type="entry name" value="Ubiquitin-like_domsf"/>
</dbReference>
<dbReference type="InterPro" id="IPR036241">
    <property type="entry name" value="NSFL1C_SEP_dom_sf"/>
</dbReference>
<evidence type="ECO:0000313" key="5">
    <source>
        <dbReference type="Proteomes" id="UP000240830"/>
    </source>
</evidence>
<dbReference type="AlphaFoldDB" id="A0A2H9TPI3"/>
<dbReference type="PROSITE" id="PS50033">
    <property type="entry name" value="UBX"/>
    <property type="match status" value="1"/>
</dbReference>
<dbReference type="GO" id="GO:0005829">
    <property type="term" value="C:cytosol"/>
    <property type="evidence" value="ECO:0007669"/>
    <property type="project" value="TreeGrafter"/>
</dbReference>
<dbReference type="OrthoDB" id="25887at2759"/>
<feature type="domain" description="SEP" evidence="3">
    <location>
        <begin position="1"/>
        <end position="34"/>
    </location>
</feature>
<evidence type="ECO:0008006" key="6">
    <source>
        <dbReference type="Google" id="ProtNLM"/>
    </source>
</evidence>